<evidence type="ECO:0000313" key="2">
    <source>
        <dbReference type="Proteomes" id="UP000182631"/>
    </source>
</evidence>
<dbReference type="AlphaFoldDB" id="A0A171DF42"/>
<reference evidence="2" key="1">
    <citation type="submission" date="2016-02" db="EMBL/GenBank/DDBJ databases">
        <authorList>
            <person name="liu f."/>
        </authorList>
    </citation>
    <scope>NUCLEOTIDE SEQUENCE [LARGE SCALE GENOMIC DNA]</scope>
</reference>
<name>A0A171DF42_9SYNE</name>
<gene>
    <name evidence="1" type="ORF">FLM9_276</name>
</gene>
<accession>A0A171DF42</accession>
<sequence length="95" mass="10582">MVFHKTAALPCRRKQFLHHLLAPVVFHGADVPVFYCWVVPVNEDRDLRSTTSLAVICPRSSEEQFLLKTMTTRTATSSTTTAAFRGSLGNGQWAC</sequence>
<keyword evidence="2" id="KW-1185">Reference proteome</keyword>
<protein>
    <submittedName>
        <fullName evidence="1">Uncharacterized protein</fullName>
    </submittedName>
</protein>
<proteinExistence type="predicted"/>
<evidence type="ECO:0000313" key="1">
    <source>
        <dbReference type="EMBL" id="SAY38418.1"/>
    </source>
</evidence>
<dbReference type="EMBL" id="FITM01000029">
    <property type="protein sequence ID" value="SAY38418.1"/>
    <property type="molecule type" value="Genomic_DNA"/>
</dbReference>
<organism evidence="1 2">
    <name type="scientific">Candidatus Synechococcus spongiarum</name>
    <dbReference type="NCBI Taxonomy" id="431041"/>
    <lineage>
        <taxon>Bacteria</taxon>
        <taxon>Bacillati</taxon>
        <taxon>Cyanobacteriota</taxon>
        <taxon>Cyanophyceae</taxon>
        <taxon>Synechococcales</taxon>
        <taxon>Synechococcaceae</taxon>
        <taxon>Synechococcus</taxon>
    </lineage>
</organism>
<dbReference type="Proteomes" id="UP000182631">
    <property type="component" value="Unassembled WGS sequence"/>
</dbReference>